<keyword evidence="1" id="KW-0732">Signal</keyword>
<reference evidence="3 4" key="1">
    <citation type="submission" date="2023-10" db="EMBL/GenBank/DDBJ databases">
        <title>Chromosome-scale genome assembly provides insights into flower coloration mechanisms of Canna indica.</title>
        <authorList>
            <person name="Li C."/>
        </authorList>
    </citation>
    <scope>NUCLEOTIDE SEQUENCE [LARGE SCALE GENOMIC DNA]</scope>
    <source>
        <tissue evidence="3">Flower</tissue>
    </source>
</reference>
<feature type="chain" id="PRO_5043008559" evidence="1">
    <location>
        <begin position="29"/>
        <end position="306"/>
    </location>
</feature>
<dbReference type="PANTHER" id="PTHR38926">
    <property type="entry name" value="F-BOX DOMAIN CONTAINING PROTEIN, EXPRESSED"/>
    <property type="match status" value="1"/>
</dbReference>
<dbReference type="InterPro" id="IPR001611">
    <property type="entry name" value="Leu-rich_rpt"/>
</dbReference>
<keyword evidence="4" id="KW-1185">Reference proteome</keyword>
<dbReference type="Pfam" id="PF13516">
    <property type="entry name" value="LRR_6"/>
    <property type="match status" value="1"/>
</dbReference>
<dbReference type="FunFam" id="1.20.1280.50:FF:000022">
    <property type="entry name" value="F-box protein FBW2"/>
    <property type="match status" value="1"/>
</dbReference>
<dbReference type="PANTHER" id="PTHR38926:SF70">
    <property type="entry name" value="F-BOX DOMAIN-CONTAINING PROTEIN"/>
    <property type="match status" value="1"/>
</dbReference>
<dbReference type="Proteomes" id="UP001327560">
    <property type="component" value="Chromosome 9"/>
</dbReference>
<dbReference type="SUPFAM" id="SSF52047">
    <property type="entry name" value="RNI-like"/>
    <property type="match status" value="1"/>
</dbReference>
<dbReference type="SUPFAM" id="SSF81383">
    <property type="entry name" value="F-box domain"/>
    <property type="match status" value="1"/>
</dbReference>
<dbReference type="AlphaFoldDB" id="A0AAQ3L722"/>
<protein>
    <submittedName>
        <fullName evidence="3">F-box protein FBW2-like</fullName>
    </submittedName>
</protein>
<dbReference type="InterPro" id="IPR032675">
    <property type="entry name" value="LRR_dom_sf"/>
</dbReference>
<evidence type="ECO:0000259" key="2">
    <source>
        <dbReference type="Pfam" id="PF12937"/>
    </source>
</evidence>
<gene>
    <name evidence="3" type="ORF">Cni_G28745</name>
</gene>
<dbReference type="InterPro" id="IPR006553">
    <property type="entry name" value="Leu-rich_rpt_Cys-con_subtyp"/>
</dbReference>
<evidence type="ECO:0000313" key="3">
    <source>
        <dbReference type="EMBL" id="WOL19943.1"/>
    </source>
</evidence>
<dbReference type="Pfam" id="PF12937">
    <property type="entry name" value="F-box-like"/>
    <property type="match status" value="1"/>
</dbReference>
<organism evidence="3 4">
    <name type="scientific">Canna indica</name>
    <name type="common">Indian-shot</name>
    <dbReference type="NCBI Taxonomy" id="4628"/>
    <lineage>
        <taxon>Eukaryota</taxon>
        <taxon>Viridiplantae</taxon>
        <taxon>Streptophyta</taxon>
        <taxon>Embryophyta</taxon>
        <taxon>Tracheophyta</taxon>
        <taxon>Spermatophyta</taxon>
        <taxon>Magnoliopsida</taxon>
        <taxon>Liliopsida</taxon>
        <taxon>Zingiberales</taxon>
        <taxon>Cannaceae</taxon>
        <taxon>Canna</taxon>
    </lineage>
</organism>
<name>A0AAQ3L722_9LILI</name>
<feature type="signal peptide" evidence="1">
    <location>
        <begin position="1"/>
        <end position="28"/>
    </location>
</feature>
<feature type="domain" description="F-box" evidence="2">
    <location>
        <begin position="15"/>
        <end position="55"/>
    </location>
</feature>
<sequence>MAGCSEFRPWAYLLPELLGLIFCKLSLQEILTVVPAVCKTWNDIVLGPYCWVDIDILEWSIMCKPEQLDRMVQMLLTRSSGACSRLTVSGLHTESIFNFIADNSESLKKLELPRSEITDAIVEQLVPRFSNLTSLDLSECHKITARALEAFGTNCKSLVELRRRMHPVDMGEIVFQDDQLYAIANTMPKLRRLQINYLPLTANSVLEILSRCKDLEYLDLRGCWDVKLNKKWIKEKYPNLKVVGPDILDFLDNSWEDCSDDSDSSGYSWMDEEDGVSDDEQVLDDFQIHFFGPDLDVFASLTIGFP</sequence>
<dbReference type="InterPro" id="IPR001810">
    <property type="entry name" value="F-box_dom"/>
</dbReference>
<accession>A0AAQ3L722</accession>
<evidence type="ECO:0000256" key="1">
    <source>
        <dbReference type="SAM" id="SignalP"/>
    </source>
</evidence>
<dbReference type="Gene3D" id="1.20.1280.50">
    <property type="match status" value="1"/>
</dbReference>
<dbReference type="SMART" id="SM00367">
    <property type="entry name" value="LRR_CC"/>
    <property type="match status" value="2"/>
</dbReference>
<dbReference type="EMBL" id="CP136898">
    <property type="protein sequence ID" value="WOL19943.1"/>
    <property type="molecule type" value="Genomic_DNA"/>
</dbReference>
<dbReference type="Gene3D" id="3.80.10.10">
    <property type="entry name" value="Ribonuclease Inhibitor"/>
    <property type="match status" value="1"/>
</dbReference>
<dbReference type="InterPro" id="IPR036047">
    <property type="entry name" value="F-box-like_dom_sf"/>
</dbReference>
<evidence type="ECO:0000313" key="4">
    <source>
        <dbReference type="Proteomes" id="UP001327560"/>
    </source>
</evidence>
<proteinExistence type="predicted"/>